<sequence length="191" mass="21350">MCVVLPVDHTPCSHTVAIWQYCIHAFRSFSGLKPCSRVRQHPRPILTRKMCIPRQPSTLLHPSSPNDSSPPNIEILSISAQPTEETRTSYPFPVLTQTPPTPLPNEVIFQRRASVLHSALSDDEWEEPLHSSQSDNDYESDDDGYEEKGADADTESFDDQVAKEAAVVVKTGRMARASRISFHGQSLRILV</sequence>
<protein>
    <submittedName>
        <fullName evidence="2">Uncharacterized protein</fullName>
    </submittedName>
</protein>
<reference evidence="2" key="1">
    <citation type="journal article" date="2020" name="Stud. Mycol.">
        <title>101 Dothideomycetes genomes: a test case for predicting lifestyles and emergence of pathogens.</title>
        <authorList>
            <person name="Haridas S."/>
            <person name="Albert R."/>
            <person name="Binder M."/>
            <person name="Bloem J."/>
            <person name="Labutti K."/>
            <person name="Salamov A."/>
            <person name="Andreopoulos B."/>
            <person name="Baker S."/>
            <person name="Barry K."/>
            <person name="Bills G."/>
            <person name="Bluhm B."/>
            <person name="Cannon C."/>
            <person name="Castanera R."/>
            <person name="Culley D."/>
            <person name="Daum C."/>
            <person name="Ezra D."/>
            <person name="Gonzalez J."/>
            <person name="Henrissat B."/>
            <person name="Kuo A."/>
            <person name="Liang C."/>
            <person name="Lipzen A."/>
            <person name="Lutzoni F."/>
            <person name="Magnuson J."/>
            <person name="Mondo S."/>
            <person name="Nolan M."/>
            <person name="Ohm R."/>
            <person name="Pangilinan J."/>
            <person name="Park H.-J."/>
            <person name="Ramirez L."/>
            <person name="Alfaro M."/>
            <person name="Sun H."/>
            <person name="Tritt A."/>
            <person name="Yoshinaga Y."/>
            <person name="Zwiers L.-H."/>
            <person name="Turgeon B."/>
            <person name="Goodwin S."/>
            <person name="Spatafora J."/>
            <person name="Crous P."/>
            <person name="Grigoriev I."/>
        </authorList>
    </citation>
    <scope>NUCLEOTIDE SEQUENCE</scope>
    <source>
        <strain evidence="2">CBS 675.92</strain>
    </source>
</reference>
<name>A0A6A5UJ94_9PLEO</name>
<gene>
    <name evidence="2" type="ORF">CC80DRAFT_230926</name>
</gene>
<dbReference type="OrthoDB" id="3795884at2759"/>
<feature type="region of interest" description="Disordered" evidence="1">
    <location>
        <begin position="120"/>
        <end position="160"/>
    </location>
</feature>
<organism evidence="2 3">
    <name type="scientific">Byssothecium circinans</name>
    <dbReference type="NCBI Taxonomy" id="147558"/>
    <lineage>
        <taxon>Eukaryota</taxon>
        <taxon>Fungi</taxon>
        <taxon>Dikarya</taxon>
        <taxon>Ascomycota</taxon>
        <taxon>Pezizomycotina</taxon>
        <taxon>Dothideomycetes</taxon>
        <taxon>Pleosporomycetidae</taxon>
        <taxon>Pleosporales</taxon>
        <taxon>Massarineae</taxon>
        <taxon>Massarinaceae</taxon>
        <taxon>Byssothecium</taxon>
    </lineage>
</organism>
<proteinExistence type="predicted"/>
<dbReference type="AlphaFoldDB" id="A0A6A5UJ94"/>
<feature type="compositionally biased region" description="Acidic residues" evidence="1">
    <location>
        <begin position="136"/>
        <end position="145"/>
    </location>
</feature>
<evidence type="ECO:0000313" key="2">
    <source>
        <dbReference type="EMBL" id="KAF1961147.1"/>
    </source>
</evidence>
<evidence type="ECO:0000313" key="3">
    <source>
        <dbReference type="Proteomes" id="UP000800035"/>
    </source>
</evidence>
<dbReference type="EMBL" id="ML976981">
    <property type="protein sequence ID" value="KAF1961147.1"/>
    <property type="molecule type" value="Genomic_DNA"/>
</dbReference>
<evidence type="ECO:0000256" key="1">
    <source>
        <dbReference type="SAM" id="MobiDB-lite"/>
    </source>
</evidence>
<keyword evidence="3" id="KW-1185">Reference proteome</keyword>
<accession>A0A6A5UJ94</accession>
<dbReference type="Proteomes" id="UP000800035">
    <property type="component" value="Unassembled WGS sequence"/>
</dbReference>